<feature type="region of interest" description="Disordered" evidence="1">
    <location>
        <begin position="149"/>
        <end position="168"/>
    </location>
</feature>
<dbReference type="AlphaFoldDB" id="A0A9P8T8R3"/>
<reference evidence="2" key="2">
    <citation type="submission" date="2021-01" db="EMBL/GenBank/DDBJ databases">
        <authorList>
            <person name="Schikora-Tamarit M.A."/>
        </authorList>
    </citation>
    <scope>NUCLEOTIDE SEQUENCE</scope>
    <source>
        <strain evidence="2">NCAIM Y.01608</strain>
    </source>
</reference>
<accession>A0A9P8T8R3</accession>
<comment type="caution">
    <text evidence="2">The sequence shown here is derived from an EMBL/GenBank/DDBJ whole genome shotgun (WGS) entry which is preliminary data.</text>
</comment>
<proteinExistence type="predicted"/>
<keyword evidence="3" id="KW-1185">Reference proteome</keyword>
<protein>
    <submittedName>
        <fullName evidence="2">Uncharacterized protein</fullName>
    </submittedName>
</protein>
<reference evidence="2" key="1">
    <citation type="journal article" date="2021" name="Open Biol.">
        <title>Shared evolutionary footprints suggest mitochondrial oxidative damage underlies multiple complex I losses in fungi.</title>
        <authorList>
            <person name="Schikora-Tamarit M.A."/>
            <person name="Marcet-Houben M."/>
            <person name="Nosek J."/>
            <person name="Gabaldon T."/>
        </authorList>
    </citation>
    <scope>NUCLEOTIDE SEQUENCE</scope>
    <source>
        <strain evidence="2">NCAIM Y.01608</strain>
    </source>
</reference>
<feature type="compositionally biased region" description="Polar residues" evidence="1">
    <location>
        <begin position="177"/>
        <end position="193"/>
    </location>
</feature>
<evidence type="ECO:0000256" key="1">
    <source>
        <dbReference type="SAM" id="MobiDB-lite"/>
    </source>
</evidence>
<feature type="compositionally biased region" description="Low complexity" evidence="1">
    <location>
        <begin position="12"/>
        <end position="26"/>
    </location>
</feature>
<name>A0A9P8T8R3_9ASCO</name>
<feature type="region of interest" description="Disordered" evidence="1">
    <location>
        <begin position="1"/>
        <end position="32"/>
    </location>
</feature>
<feature type="region of interest" description="Disordered" evidence="1">
    <location>
        <begin position="177"/>
        <end position="219"/>
    </location>
</feature>
<dbReference type="Proteomes" id="UP000788993">
    <property type="component" value="Unassembled WGS sequence"/>
</dbReference>
<organism evidence="2 3">
    <name type="scientific">Ogataea polymorpha</name>
    <dbReference type="NCBI Taxonomy" id="460523"/>
    <lineage>
        <taxon>Eukaryota</taxon>
        <taxon>Fungi</taxon>
        <taxon>Dikarya</taxon>
        <taxon>Ascomycota</taxon>
        <taxon>Saccharomycotina</taxon>
        <taxon>Pichiomycetes</taxon>
        <taxon>Pichiales</taxon>
        <taxon>Pichiaceae</taxon>
        <taxon>Ogataea</taxon>
    </lineage>
</organism>
<sequence length="355" mass="36636">MKAAPNKPAEAGCRTSSGCRTSTSGSSSGGGNLVVLTGGNVGSGDTAACSSFSDLQAGDWSTSNWVGDGGGVSLGNLTSGQWAVSSVDSGQVGNSGETSDNGRLLTLALLLSTGNSDGGGLWRSSLSLTNSGDHSNWSQSEGGGEWAVGSVHGGLIGDSGDTSDNGLNTSAQFLSTSFGESDSTRSSLGNDGSTWDLRGRRARNGGRRWNGAGSTGRRRAARTNVHSGGQVVNTLISLGTLWVKSKSEGSSVRTWLSSGTGEDVGVVLLCGIIRSVNIKINVSISGLVVDWNALSVSVSTTQGWVESTEALTERQNVQRRELKSSRDGHDVFSPTIVLNSPDGWSKRSGWSWSRR</sequence>
<evidence type="ECO:0000313" key="3">
    <source>
        <dbReference type="Proteomes" id="UP000788993"/>
    </source>
</evidence>
<evidence type="ECO:0000313" key="2">
    <source>
        <dbReference type="EMBL" id="KAH3669814.1"/>
    </source>
</evidence>
<gene>
    <name evidence="2" type="ORF">OGATHE_002626</name>
</gene>
<dbReference type="EMBL" id="JAEUBD010000983">
    <property type="protein sequence ID" value="KAH3669814.1"/>
    <property type="molecule type" value="Genomic_DNA"/>
</dbReference>